<evidence type="ECO:0000313" key="3">
    <source>
        <dbReference type="EMBL" id="VAW43580.1"/>
    </source>
</evidence>
<dbReference type="GO" id="GO:0006313">
    <property type="term" value="P:DNA transposition"/>
    <property type="evidence" value="ECO:0007669"/>
    <property type="project" value="InterPro"/>
</dbReference>
<dbReference type="GO" id="GO:0004803">
    <property type="term" value="F:transposase activity"/>
    <property type="evidence" value="ECO:0007669"/>
    <property type="project" value="InterPro"/>
</dbReference>
<feature type="non-terminal residue" evidence="3">
    <location>
        <position position="252"/>
    </location>
</feature>
<dbReference type="InterPro" id="IPR002559">
    <property type="entry name" value="Transposase_11"/>
</dbReference>
<sequence>MVFSSSQPANRGSLLQLVGFFLGAALILFPDRNITTLSKMAVSKRLSNVSWYLFRGVYNHLLSRYTDILNAEDNKFLKQFKEAFAIDGSVIALSKAMEKVFESVHKGKSSLKLNAKYSMKTEAVTKLQVTSGKRHDSQFRFVTQVENCLYLIDLGYWSYTLINKIITVGSFFVMRLKSSCDPLITAINCNAHQHLVGKRLSEIGYFLNTQVATGYVDLTVTLSKAAKPRFNDKIRLVGVFYEREWRFYITNI</sequence>
<keyword evidence="1" id="KW-0472">Membrane</keyword>
<reference evidence="3" key="1">
    <citation type="submission" date="2018-06" db="EMBL/GenBank/DDBJ databases">
        <authorList>
            <person name="Zhirakovskaya E."/>
        </authorList>
    </citation>
    <scope>NUCLEOTIDE SEQUENCE</scope>
</reference>
<evidence type="ECO:0000259" key="2">
    <source>
        <dbReference type="Pfam" id="PF01609"/>
    </source>
</evidence>
<keyword evidence="1" id="KW-1133">Transmembrane helix</keyword>
<gene>
    <name evidence="3" type="ORF">MNBD_CHLOROFLEXI01-622</name>
</gene>
<dbReference type="PANTHER" id="PTHR33258">
    <property type="entry name" value="TRANSPOSASE INSL FOR INSERTION SEQUENCE ELEMENT IS186A-RELATED"/>
    <property type="match status" value="1"/>
</dbReference>
<proteinExistence type="predicted"/>
<name>A0A3B0VT68_9ZZZZ</name>
<dbReference type="AlphaFoldDB" id="A0A3B0VT68"/>
<feature type="domain" description="Transposase IS4-like" evidence="2">
    <location>
        <begin position="79"/>
        <end position="185"/>
    </location>
</feature>
<keyword evidence="1" id="KW-0812">Transmembrane</keyword>
<organism evidence="3">
    <name type="scientific">hydrothermal vent metagenome</name>
    <dbReference type="NCBI Taxonomy" id="652676"/>
    <lineage>
        <taxon>unclassified sequences</taxon>
        <taxon>metagenomes</taxon>
        <taxon>ecological metagenomes</taxon>
    </lineage>
</organism>
<protein>
    <recommendedName>
        <fullName evidence="2">Transposase IS4-like domain-containing protein</fullName>
    </recommendedName>
</protein>
<dbReference type="PANTHER" id="PTHR33258:SF1">
    <property type="entry name" value="TRANSPOSASE INSL FOR INSERTION SEQUENCE ELEMENT IS186A-RELATED"/>
    <property type="match status" value="1"/>
</dbReference>
<dbReference type="GO" id="GO:0003677">
    <property type="term" value="F:DNA binding"/>
    <property type="evidence" value="ECO:0007669"/>
    <property type="project" value="InterPro"/>
</dbReference>
<dbReference type="Pfam" id="PF01609">
    <property type="entry name" value="DDE_Tnp_1"/>
    <property type="match status" value="1"/>
</dbReference>
<accession>A0A3B0VT68</accession>
<feature type="transmembrane region" description="Helical" evidence="1">
    <location>
        <begin position="12"/>
        <end position="30"/>
    </location>
</feature>
<evidence type="ECO:0000256" key="1">
    <source>
        <dbReference type="SAM" id="Phobius"/>
    </source>
</evidence>
<dbReference type="EMBL" id="UOEU01001116">
    <property type="protein sequence ID" value="VAW43580.1"/>
    <property type="molecule type" value="Genomic_DNA"/>
</dbReference>